<evidence type="ECO:0000256" key="8">
    <source>
        <dbReference type="ARBA" id="ARBA00048689"/>
    </source>
</evidence>
<evidence type="ECO:0000256" key="9">
    <source>
        <dbReference type="ARBA" id="ARBA00048997"/>
    </source>
</evidence>
<keyword evidence="3" id="KW-0328">Glycosyltransferase</keyword>
<protein>
    <recommendedName>
        <fullName evidence="7">Glucosyl-3-phosphoglycerate synthase</fullName>
        <ecNumber evidence="6">2.4.1.266</ecNumber>
    </recommendedName>
</protein>
<keyword evidence="12" id="KW-1185">Reference proteome</keyword>
<evidence type="ECO:0000256" key="3">
    <source>
        <dbReference type="ARBA" id="ARBA00022676"/>
    </source>
</evidence>
<dbReference type="Proteomes" id="UP000006443">
    <property type="component" value="Unassembled WGS sequence"/>
</dbReference>
<dbReference type="EC" id="2.4.1.266" evidence="6"/>
<sequence>MRIIAIIPAYNEEKTIGGVLEVLGQVPRIEEVIVVNDGSTDQTAQVVAQYSAVTLVNLDENRGKGGAIQAGLDRSRADVVLFLDADLIGLRTDHVEQLLDPVTNNDTVMSIGLFENGRVATDLAQKVAPYLSGQRAVRRDVLEAVDDLDISRFGVEVAITRLVEARNLPVREVFLDDLTHVTKEEKLGVFKGFAARMKMYWEIVRYYARIDSPK</sequence>
<comment type="similarity">
    <text evidence="2">Belongs to the glycosyltransferase 2 family.</text>
</comment>
<gene>
    <name evidence="11" type="ORF">DealDRAFT_2412</name>
</gene>
<dbReference type="SUPFAM" id="SSF53448">
    <property type="entry name" value="Nucleotide-diphospho-sugar transferases"/>
    <property type="match status" value="1"/>
</dbReference>
<evidence type="ECO:0000256" key="5">
    <source>
        <dbReference type="ARBA" id="ARBA00022842"/>
    </source>
</evidence>
<dbReference type="Gene3D" id="3.90.550.10">
    <property type="entry name" value="Spore Coat Polysaccharide Biosynthesis Protein SpsA, Chain A"/>
    <property type="match status" value="1"/>
</dbReference>
<evidence type="ECO:0000313" key="12">
    <source>
        <dbReference type="Proteomes" id="UP000006443"/>
    </source>
</evidence>
<evidence type="ECO:0000256" key="1">
    <source>
        <dbReference type="ARBA" id="ARBA00001946"/>
    </source>
</evidence>
<dbReference type="GO" id="GO:0016757">
    <property type="term" value="F:glycosyltransferase activity"/>
    <property type="evidence" value="ECO:0007669"/>
    <property type="project" value="UniProtKB-KW"/>
</dbReference>
<dbReference type="RefSeq" id="WP_008517765.1">
    <property type="nucleotide sequence ID" value="NZ_ACJM01000013.1"/>
</dbReference>
<dbReference type="STRING" id="555088.DealDRAFT_2412"/>
<reference evidence="11 12" key="1">
    <citation type="submission" date="2009-02" db="EMBL/GenBank/DDBJ databases">
        <title>Sequencing of the draft genome and assembly of Dethiobacter alkaliphilus AHT 1.</title>
        <authorList>
            <consortium name="US DOE Joint Genome Institute (JGI-PGF)"/>
            <person name="Lucas S."/>
            <person name="Copeland A."/>
            <person name="Lapidus A."/>
            <person name="Glavina del Rio T."/>
            <person name="Dalin E."/>
            <person name="Tice H."/>
            <person name="Bruce D."/>
            <person name="Goodwin L."/>
            <person name="Pitluck S."/>
            <person name="Larimer F."/>
            <person name="Land M.L."/>
            <person name="Hauser L."/>
            <person name="Muyzer G."/>
        </authorList>
    </citation>
    <scope>NUCLEOTIDE SEQUENCE [LARGE SCALE GENOMIC DNA]</scope>
    <source>
        <strain evidence="11 12">AHT 1</strain>
    </source>
</reference>
<evidence type="ECO:0000259" key="10">
    <source>
        <dbReference type="Pfam" id="PF00535"/>
    </source>
</evidence>
<evidence type="ECO:0000256" key="7">
    <source>
        <dbReference type="ARBA" id="ARBA00040894"/>
    </source>
</evidence>
<name>C0GIV3_DETAL</name>
<dbReference type="AlphaFoldDB" id="C0GIV3"/>
<dbReference type="eggNOG" id="COG1215">
    <property type="taxonomic scope" value="Bacteria"/>
</dbReference>
<dbReference type="InterPro" id="IPR029044">
    <property type="entry name" value="Nucleotide-diphossugar_trans"/>
</dbReference>
<dbReference type="EMBL" id="ACJM01000013">
    <property type="protein sequence ID" value="EEG76767.1"/>
    <property type="molecule type" value="Genomic_DNA"/>
</dbReference>
<dbReference type="PANTHER" id="PTHR48090">
    <property type="entry name" value="UNDECAPRENYL-PHOSPHATE 4-DEOXY-4-FORMAMIDO-L-ARABINOSE TRANSFERASE-RELATED"/>
    <property type="match status" value="1"/>
</dbReference>
<evidence type="ECO:0000256" key="4">
    <source>
        <dbReference type="ARBA" id="ARBA00022679"/>
    </source>
</evidence>
<dbReference type="CDD" id="cd04179">
    <property type="entry name" value="DPM_DPG-synthase_like"/>
    <property type="match status" value="1"/>
</dbReference>
<evidence type="ECO:0000313" key="11">
    <source>
        <dbReference type="EMBL" id="EEG76767.1"/>
    </source>
</evidence>
<comment type="cofactor">
    <cofactor evidence="1">
        <name>Mg(2+)</name>
        <dbReference type="ChEBI" id="CHEBI:18420"/>
    </cofactor>
</comment>
<evidence type="ECO:0000256" key="2">
    <source>
        <dbReference type="ARBA" id="ARBA00006739"/>
    </source>
</evidence>
<comment type="catalytic activity">
    <reaction evidence="9">
        <text>an NDP-alpha-D-glucose + (2R)-3-phosphoglycerate = (2R)-2-O-(alpha-D-glucopyranosyl)-3-phospho-glycerate + a ribonucleoside 5'-diphosphate + H(+)</text>
        <dbReference type="Rhea" id="RHEA:47244"/>
        <dbReference type="ChEBI" id="CHEBI:15378"/>
        <dbReference type="ChEBI" id="CHEBI:57930"/>
        <dbReference type="ChEBI" id="CHEBI:58272"/>
        <dbReference type="ChEBI" id="CHEBI:62600"/>
        <dbReference type="ChEBI" id="CHEBI:76533"/>
        <dbReference type="EC" id="2.4.1.266"/>
    </reaction>
    <physiologicalReaction direction="left-to-right" evidence="9">
        <dbReference type="Rhea" id="RHEA:47245"/>
    </physiologicalReaction>
</comment>
<keyword evidence="4 11" id="KW-0808">Transferase</keyword>
<evidence type="ECO:0000256" key="6">
    <source>
        <dbReference type="ARBA" id="ARBA00039022"/>
    </source>
</evidence>
<dbReference type="PANTHER" id="PTHR48090:SF10">
    <property type="entry name" value="GLUCOSYL-3-PHOSPHOGLYCERATE SYNTHASE"/>
    <property type="match status" value="1"/>
</dbReference>
<organism evidence="11 12">
    <name type="scientific">Dethiobacter alkaliphilus AHT 1</name>
    <dbReference type="NCBI Taxonomy" id="555088"/>
    <lineage>
        <taxon>Bacteria</taxon>
        <taxon>Bacillati</taxon>
        <taxon>Bacillota</taxon>
        <taxon>Dethiobacteria</taxon>
        <taxon>Dethiobacterales</taxon>
        <taxon>Dethiobacteraceae</taxon>
        <taxon>Dethiobacter</taxon>
    </lineage>
</organism>
<feature type="domain" description="Glycosyltransferase 2-like" evidence="10">
    <location>
        <begin position="5"/>
        <end position="124"/>
    </location>
</feature>
<dbReference type="OrthoDB" id="9810303at2"/>
<dbReference type="InterPro" id="IPR001173">
    <property type="entry name" value="Glyco_trans_2-like"/>
</dbReference>
<proteinExistence type="inferred from homology"/>
<dbReference type="Pfam" id="PF00535">
    <property type="entry name" value="Glycos_transf_2"/>
    <property type="match status" value="1"/>
</dbReference>
<keyword evidence="5" id="KW-0460">Magnesium</keyword>
<dbReference type="InterPro" id="IPR050256">
    <property type="entry name" value="Glycosyltransferase_2"/>
</dbReference>
<comment type="catalytic activity">
    <reaction evidence="8">
        <text>(2R)-3-phosphoglycerate + UDP-alpha-D-glucose = (2R)-2-O-(alpha-D-glucopyranosyl)-3-phospho-glycerate + UDP + H(+)</text>
        <dbReference type="Rhea" id="RHEA:31319"/>
        <dbReference type="ChEBI" id="CHEBI:15378"/>
        <dbReference type="ChEBI" id="CHEBI:58223"/>
        <dbReference type="ChEBI" id="CHEBI:58272"/>
        <dbReference type="ChEBI" id="CHEBI:58885"/>
        <dbReference type="ChEBI" id="CHEBI:62600"/>
        <dbReference type="EC" id="2.4.1.266"/>
    </reaction>
    <physiologicalReaction direction="left-to-right" evidence="8">
        <dbReference type="Rhea" id="RHEA:31320"/>
    </physiologicalReaction>
</comment>
<comment type="caution">
    <text evidence="11">The sequence shown here is derived from an EMBL/GenBank/DDBJ whole genome shotgun (WGS) entry which is preliminary data.</text>
</comment>
<accession>C0GIV3</accession>